<accession>A0A1N6GX04</accession>
<dbReference type="SMART" id="SM00345">
    <property type="entry name" value="HTH_GNTR"/>
    <property type="match status" value="1"/>
</dbReference>
<dbReference type="InterPro" id="IPR036388">
    <property type="entry name" value="WH-like_DNA-bd_sf"/>
</dbReference>
<dbReference type="Gene3D" id="1.20.120.530">
    <property type="entry name" value="GntR ligand-binding domain-like"/>
    <property type="match status" value="1"/>
</dbReference>
<dbReference type="SMART" id="SM00895">
    <property type="entry name" value="FCD"/>
    <property type="match status" value="1"/>
</dbReference>
<dbReference type="Pfam" id="PF00392">
    <property type="entry name" value="GntR"/>
    <property type="match status" value="1"/>
</dbReference>
<dbReference type="AlphaFoldDB" id="A0A1N6GX04"/>
<dbReference type="EMBL" id="FSRL01000001">
    <property type="protein sequence ID" value="SIO12121.1"/>
    <property type="molecule type" value="Genomic_DNA"/>
</dbReference>
<dbReference type="InterPro" id="IPR036390">
    <property type="entry name" value="WH_DNA-bd_sf"/>
</dbReference>
<dbReference type="Pfam" id="PF07729">
    <property type="entry name" value="FCD"/>
    <property type="match status" value="1"/>
</dbReference>
<dbReference type="OrthoDB" id="7620579at2"/>
<dbReference type="InterPro" id="IPR008920">
    <property type="entry name" value="TF_FadR/GntR_C"/>
</dbReference>
<keyword evidence="1" id="KW-0805">Transcription regulation</keyword>
<evidence type="ECO:0000313" key="6">
    <source>
        <dbReference type="EMBL" id="SIO12121.1"/>
    </source>
</evidence>
<evidence type="ECO:0000259" key="5">
    <source>
        <dbReference type="PROSITE" id="PS50949"/>
    </source>
</evidence>
<dbReference type="RefSeq" id="WP_074256838.1">
    <property type="nucleotide sequence ID" value="NZ_FSRL01000001.1"/>
</dbReference>
<protein>
    <submittedName>
        <fullName evidence="6">Transcriptional regulator, GntR family</fullName>
    </submittedName>
</protein>
<gene>
    <name evidence="6" type="ORF">SAMN05444002_2870</name>
</gene>
<keyword evidence="3" id="KW-0804">Transcription</keyword>
<dbReference type="Proteomes" id="UP000184932">
    <property type="component" value="Unassembled WGS sequence"/>
</dbReference>
<dbReference type="PANTHER" id="PTHR43537:SF50">
    <property type="entry name" value="TRANSCRIPTIONAL REGULATORY PROTEIN"/>
    <property type="match status" value="1"/>
</dbReference>
<evidence type="ECO:0000256" key="3">
    <source>
        <dbReference type="ARBA" id="ARBA00023163"/>
    </source>
</evidence>
<feature type="domain" description="HTH gntR-type" evidence="5">
    <location>
        <begin position="4"/>
        <end position="71"/>
    </location>
</feature>
<keyword evidence="7" id="KW-1185">Reference proteome</keyword>
<reference evidence="7" key="1">
    <citation type="submission" date="2016-11" db="EMBL/GenBank/DDBJ databases">
        <authorList>
            <person name="Varghese N."/>
            <person name="Submissions S."/>
        </authorList>
    </citation>
    <scope>NUCLEOTIDE SEQUENCE [LARGE SCALE GENOMIC DNA]</scope>
    <source>
        <strain evidence="7">DSM 29440</strain>
    </source>
</reference>
<evidence type="ECO:0000256" key="4">
    <source>
        <dbReference type="SAM" id="MobiDB-lite"/>
    </source>
</evidence>
<keyword evidence="2" id="KW-0238">DNA-binding</keyword>
<dbReference type="STRING" id="1217970.SAMN05444002_2870"/>
<name>A0A1N6GX04_9RHOB</name>
<feature type="compositionally biased region" description="Polar residues" evidence="4">
    <location>
        <begin position="223"/>
        <end position="236"/>
    </location>
</feature>
<evidence type="ECO:0000256" key="1">
    <source>
        <dbReference type="ARBA" id="ARBA00023015"/>
    </source>
</evidence>
<sequence>MSDKLLPEQIAKRLRRDILRGKLRPGASIKERDNAAELGVSRTPMREAIRILSLEGLVELRPSRSPIVSDPTWKDVVDNLEVLKALELLSGDLAVEHATEADIDAAAAVQARMEELAPTTDEIDLFEIDMEFHSAIVRAAGNPALAETHGTYLAKMWRARFLGSRIGRSQQRVFDEHNGIIEGLRARDRRRVKSTISTHLDALRRQIRRHFDTNTRVGELQPAPTSEPTGDVTSAK</sequence>
<dbReference type="CDD" id="cd07377">
    <property type="entry name" value="WHTH_GntR"/>
    <property type="match status" value="1"/>
</dbReference>
<dbReference type="Gene3D" id="1.10.10.10">
    <property type="entry name" value="Winged helix-like DNA-binding domain superfamily/Winged helix DNA-binding domain"/>
    <property type="match status" value="1"/>
</dbReference>
<dbReference type="PANTHER" id="PTHR43537">
    <property type="entry name" value="TRANSCRIPTIONAL REGULATOR, GNTR FAMILY"/>
    <property type="match status" value="1"/>
</dbReference>
<proteinExistence type="predicted"/>
<feature type="region of interest" description="Disordered" evidence="4">
    <location>
        <begin position="213"/>
        <end position="236"/>
    </location>
</feature>
<evidence type="ECO:0000313" key="7">
    <source>
        <dbReference type="Proteomes" id="UP000184932"/>
    </source>
</evidence>
<dbReference type="InterPro" id="IPR000524">
    <property type="entry name" value="Tscrpt_reg_HTH_GntR"/>
</dbReference>
<organism evidence="6 7">
    <name type="scientific">Vannielia litorea</name>
    <dbReference type="NCBI Taxonomy" id="1217970"/>
    <lineage>
        <taxon>Bacteria</taxon>
        <taxon>Pseudomonadati</taxon>
        <taxon>Pseudomonadota</taxon>
        <taxon>Alphaproteobacteria</taxon>
        <taxon>Rhodobacterales</taxon>
        <taxon>Paracoccaceae</taxon>
        <taxon>Vannielia</taxon>
    </lineage>
</organism>
<dbReference type="GO" id="GO:0003700">
    <property type="term" value="F:DNA-binding transcription factor activity"/>
    <property type="evidence" value="ECO:0007669"/>
    <property type="project" value="InterPro"/>
</dbReference>
<dbReference type="SUPFAM" id="SSF48008">
    <property type="entry name" value="GntR ligand-binding domain-like"/>
    <property type="match status" value="1"/>
</dbReference>
<dbReference type="PROSITE" id="PS50949">
    <property type="entry name" value="HTH_GNTR"/>
    <property type="match status" value="1"/>
</dbReference>
<dbReference type="InterPro" id="IPR011711">
    <property type="entry name" value="GntR_C"/>
</dbReference>
<dbReference type="GO" id="GO:0003677">
    <property type="term" value="F:DNA binding"/>
    <property type="evidence" value="ECO:0007669"/>
    <property type="project" value="UniProtKB-KW"/>
</dbReference>
<dbReference type="SUPFAM" id="SSF46785">
    <property type="entry name" value="Winged helix' DNA-binding domain"/>
    <property type="match status" value="1"/>
</dbReference>
<evidence type="ECO:0000256" key="2">
    <source>
        <dbReference type="ARBA" id="ARBA00023125"/>
    </source>
</evidence>